<dbReference type="EMBL" id="JAPDMQ010001652">
    <property type="protein sequence ID" value="KAK0517745.1"/>
    <property type="molecule type" value="Genomic_DNA"/>
</dbReference>
<evidence type="ECO:0000256" key="1">
    <source>
        <dbReference type="SAM" id="MobiDB-lite"/>
    </source>
</evidence>
<evidence type="ECO:0000313" key="2">
    <source>
        <dbReference type="EMBL" id="KAK0517745.1"/>
    </source>
</evidence>
<organism evidence="2 3">
    <name type="scientific">Tilletia horrida</name>
    <dbReference type="NCBI Taxonomy" id="155126"/>
    <lineage>
        <taxon>Eukaryota</taxon>
        <taxon>Fungi</taxon>
        <taxon>Dikarya</taxon>
        <taxon>Basidiomycota</taxon>
        <taxon>Ustilaginomycotina</taxon>
        <taxon>Exobasidiomycetes</taxon>
        <taxon>Tilletiales</taxon>
        <taxon>Tilletiaceae</taxon>
        <taxon>Tilletia</taxon>
    </lineage>
</organism>
<protein>
    <submittedName>
        <fullName evidence="2">Uncharacterized protein</fullName>
    </submittedName>
</protein>
<feature type="region of interest" description="Disordered" evidence="1">
    <location>
        <begin position="263"/>
        <end position="341"/>
    </location>
</feature>
<comment type="caution">
    <text evidence="2">The sequence shown here is derived from an EMBL/GenBank/DDBJ whole genome shotgun (WGS) entry which is preliminary data.</text>
</comment>
<feature type="non-terminal residue" evidence="2">
    <location>
        <position position="341"/>
    </location>
</feature>
<dbReference type="AlphaFoldDB" id="A0AAN6JG83"/>
<gene>
    <name evidence="2" type="ORF">OC842_008016</name>
</gene>
<reference evidence="2" key="1">
    <citation type="journal article" date="2023" name="PhytoFront">
        <title>Draft Genome Resources of Seven Strains of Tilletia horrida, Causal Agent of Kernel Smut of Rice.</title>
        <authorList>
            <person name="Khanal S."/>
            <person name="Antony Babu S."/>
            <person name="Zhou X.G."/>
        </authorList>
    </citation>
    <scope>NUCLEOTIDE SEQUENCE</scope>
    <source>
        <strain evidence="2">TX3</strain>
    </source>
</reference>
<keyword evidence="3" id="KW-1185">Reference proteome</keyword>
<feature type="compositionally biased region" description="Polar residues" evidence="1">
    <location>
        <begin position="298"/>
        <end position="316"/>
    </location>
</feature>
<name>A0AAN6JG83_9BASI</name>
<dbReference type="Proteomes" id="UP001176521">
    <property type="component" value="Unassembled WGS sequence"/>
</dbReference>
<accession>A0AAN6JG83</accession>
<feature type="compositionally biased region" description="Polar residues" evidence="1">
    <location>
        <begin position="269"/>
        <end position="285"/>
    </location>
</feature>
<feature type="region of interest" description="Disordered" evidence="1">
    <location>
        <begin position="204"/>
        <end position="236"/>
    </location>
</feature>
<evidence type="ECO:0000313" key="3">
    <source>
        <dbReference type="Proteomes" id="UP001176521"/>
    </source>
</evidence>
<proteinExistence type="predicted"/>
<sequence length="341" mass="35884">MHFFSSYSIDLLEGVSISSSTSISALLCALDGNPSRDSLSPSESTAYEIEKAPALTAADTSKTIPAAAHLTSDKVKDQITMDASPVSTAEDVKVEENLIVQAPAQVHIEKNPAPVVTAAEHVKIEEAIVVEAAAPLPVEETFTPAAAKIDEASVLKVVAQVRIEESPSVTAKGVKFEAYPSSVAVEGALNIKSRPNELDVIHEVDEEGDDTHSDTSTIAVDEDDSKSKPTSGRVLDADTPEIPFIITATITLDDLKKLEQATESEKITETSTGTSSSAHSRQASATAAYDAEDELPSGASTSTLTGFTTRRSSRLTSAGRMGSMLASQRIAAQRAARKTSI</sequence>